<dbReference type="InterPro" id="IPR001787">
    <property type="entry name" value="Ribosomal_bL21"/>
</dbReference>
<dbReference type="EMBL" id="CP005986">
    <property type="protein sequence ID" value="AIA56388.1"/>
    <property type="molecule type" value="Genomic_DNA"/>
</dbReference>
<dbReference type="GO" id="GO:1990904">
    <property type="term" value="C:ribonucleoprotein complex"/>
    <property type="evidence" value="ECO:0007669"/>
    <property type="project" value="UniProtKB-KW"/>
</dbReference>
<dbReference type="InterPro" id="IPR018258">
    <property type="entry name" value="Ribosomal_bL21_CS"/>
</dbReference>
<dbReference type="Pfam" id="PF00829">
    <property type="entry name" value="Ribosomal_L21p"/>
    <property type="match status" value="1"/>
</dbReference>
<dbReference type="Proteomes" id="UP000005522">
    <property type="component" value="Chromosome"/>
</dbReference>
<dbReference type="GO" id="GO:0019843">
    <property type="term" value="F:rRNA binding"/>
    <property type="evidence" value="ECO:0007669"/>
    <property type="project" value="UniProtKB-UniRule"/>
</dbReference>
<dbReference type="SUPFAM" id="SSF141091">
    <property type="entry name" value="L21p-like"/>
    <property type="match status" value="1"/>
</dbReference>
<reference evidence="8 9" key="1">
    <citation type="journal article" date="2009" name="J. Bacteriol.">
        <title>Draft genome sequence of the extremely acidophilic bacterium Acidithiobacillus caldus ATCC 51756 reveals metabolic versatility in the genus Acidithiobacillus.</title>
        <authorList>
            <person name="Valdes J."/>
            <person name="Quatrini R."/>
            <person name="Hallberg K."/>
            <person name="Dopson M."/>
            <person name="Valenzuela P.D."/>
            <person name="Holmes D.S."/>
        </authorList>
    </citation>
    <scope>NUCLEOTIDE SEQUENCE [LARGE SCALE GENOMIC DNA]</scope>
    <source>
        <strain evidence="9">ATCC 51756 / DSM 8584 / KU</strain>
    </source>
</reference>
<dbReference type="GO" id="GO:0003735">
    <property type="term" value="F:structural constituent of ribosome"/>
    <property type="evidence" value="ECO:0007669"/>
    <property type="project" value="InterPro"/>
</dbReference>
<evidence type="ECO:0000256" key="4">
    <source>
        <dbReference type="ARBA" id="ARBA00022980"/>
    </source>
</evidence>
<dbReference type="PANTHER" id="PTHR21349">
    <property type="entry name" value="50S RIBOSOMAL PROTEIN L21"/>
    <property type="match status" value="1"/>
</dbReference>
<evidence type="ECO:0000256" key="3">
    <source>
        <dbReference type="ARBA" id="ARBA00022884"/>
    </source>
</evidence>
<comment type="subunit">
    <text evidence="6">Part of the 50S ribosomal subunit. Contacts protein L20.</text>
</comment>
<name>A0A059ZY62_ACICK</name>
<dbReference type="InterPro" id="IPR036164">
    <property type="entry name" value="bL21-like_sf"/>
</dbReference>
<dbReference type="HAMAP" id="MF_01363">
    <property type="entry name" value="Ribosomal_bL21"/>
    <property type="match status" value="1"/>
</dbReference>
<dbReference type="NCBIfam" id="TIGR00061">
    <property type="entry name" value="L21"/>
    <property type="match status" value="1"/>
</dbReference>
<dbReference type="GO" id="GO:0006412">
    <property type="term" value="P:translation"/>
    <property type="evidence" value="ECO:0007669"/>
    <property type="project" value="UniProtKB-UniRule"/>
</dbReference>
<dbReference type="HOGENOM" id="CLU_061463_3_2_6"/>
<comment type="function">
    <text evidence="6 7">This protein binds to 23S rRNA in the presence of protein L20.</text>
</comment>
<dbReference type="KEGG" id="acz:Acaty_c2544"/>
<evidence type="ECO:0000256" key="7">
    <source>
        <dbReference type="RuleBase" id="RU000562"/>
    </source>
</evidence>
<evidence type="ECO:0000256" key="6">
    <source>
        <dbReference type="HAMAP-Rule" id="MF_01363"/>
    </source>
</evidence>
<evidence type="ECO:0000313" key="9">
    <source>
        <dbReference type="Proteomes" id="UP000005522"/>
    </source>
</evidence>
<evidence type="ECO:0000313" key="8">
    <source>
        <dbReference type="EMBL" id="AIA56388.1"/>
    </source>
</evidence>
<sequence length="120" mass="13424">MLRAFSGIPEFPLLEVLMYAVIENGGKQYRVAVGDKLRLEKIEAEPGSELTLDRVLMLGEGSDARVGTPTLSGALVKATVLAQGRAAKVHIFKMRRRKHYRKQQGHRQYFTEVRITGIEG</sequence>
<dbReference type="GO" id="GO:0005737">
    <property type="term" value="C:cytoplasm"/>
    <property type="evidence" value="ECO:0007669"/>
    <property type="project" value="UniProtKB-ARBA"/>
</dbReference>
<dbReference type="GO" id="GO:0005840">
    <property type="term" value="C:ribosome"/>
    <property type="evidence" value="ECO:0007669"/>
    <property type="project" value="UniProtKB-KW"/>
</dbReference>
<evidence type="ECO:0000256" key="5">
    <source>
        <dbReference type="ARBA" id="ARBA00023274"/>
    </source>
</evidence>
<evidence type="ECO:0000256" key="2">
    <source>
        <dbReference type="ARBA" id="ARBA00022730"/>
    </source>
</evidence>
<accession>A0A059ZY62</accession>
<dbReference type="eggNOG" id="COG0261">
    <property type="taxonomic scope" value="Bacteria"/>
</dbReference>
<keyword evidence="2 6" id="KW-0699">rRNA-binding</keyword>
<keyword evidence="4 6" id="KW-0689">Ribosomal protein</keyword>
<proteinExistence type="inferred from homology"/>
<dbReference type="AlphaFoldDB" id="A0A059ZY62"/>
<dbReference type="PROSITE" id="PS01169">
    <property type="entry name" value="RIBOSOMAL_L21"/>
    <property type="match status" value="1"/>
</dbReference>
<dbReference type="InterPro" id="IPR028909">
    <property type="entry name" value="bL21-like"/>
</dbReference>
<evidence type="ECO:0000256" key="1">
    <source>
        <dbReference type="ARBA" id="ARBA00008563"/>
    </source>
</evidence>
<organism evidence="8 9">
    <name type="scientific">Acidithiobacillus caldus (strain ATCC 51756 / DSM 8584 / KU)</name>
    <dbReference type="NCBI Taxonomy" id="637389"/>
    <lineage>
        <taxon>Bacteria</taxon>
        <taxon>Pseudomonadati</taxon>
        <taxon>Pseudomonadota</taxon>
        <taxon>Acidithiobacillia</taxon>
        <taxon>Acidithiobacillales</taxon>
        <taxon>Acidithiobacillaceae</taxon>
        <taxon>Acidithiobacillus</taxon>
    </lineage>
</organism>
<gene>
    <name evidence="6" type="primary">rplU</name>
    <name evidence="8" type="ORF">Acaty_c2544</name>
</gene>
<dbReference type="PANTHER" id="PTHR21349:SF0">
    <property type="entry name" value="LARGE RIBOSOMAL SUBUNIT PROTEIN BL21M"/>
    <property type="match status" value="1"/>
</dbReference>
<keyword evidence="5 6" id="KW-0687">Ribonucleoprotein</keyword>
<protein>
    <recommendedName>
        <fullName evidence="6">Large ribosomal subunit protein bL21</fullName>
    </recommendedName>
</protein>
<comment type="similarity">
    <text evidence="1 6 7">Belongs to the bacterial ribosomal protein bL21 family.</text>
</comment>
<keyword evidence="3 6" id="KW-0694">RNA-binding</keyword>